<organism evidence="2 3">
    <name type="scientific">Thalassiosira oceanica</name>
    <name type="common">Marine diatom</name>
    <dbReference type="NCBI Taxonomy" id="159749"/>
    <lineage>
        <taxon>Eukaryota</taxon>
        <taxon>Sar</taxon>
        <taxon>Stramenopiles</taxon>
        <taxon>Ochrophyta</taxon>
        <taxon>Bacillariophyta</taxon>
        <taxon>Coscinodiscophyceae</taxon>
        <taxon>Thalassiosirophycidae</taxon>
        <taxon>Thalassiosirales</taxon>
        <taxon>Thalassiosiraceae</taxon>
        <taxon>Thalassiosira</taxon>
    </lineage>
</organism>
<dbReference type="Proteomes" id="UP000266841">
    <property type="component" value="Unassembled WGS sequence"/>
</dbReference>
<dbReference type="EMBL" id="AGNL01034702">
    <property type="protein sequence ID" value="EJK55115.1"/>
    <property type="molecule type" value="Genomic_DNA"/>
</dbReference>
<gene>
    <name evidence="2" type="ORF">THAOC_25181</name>
</gene>
<evidence type="ECO:0000313" key="2">
    <source>
        <dbReference type="EMBL" id="EJK55115.1"/>
    </source>
</evidence>
<feature type="region of interest" description="Disordered" evidence="1">
    <location>
        <begin position="153"/>
        <end position="172"/>
    </location>
</feature>
<protein>
    <submittedName>
        <fullName evidence="2">Uncharacterized protein</fullName>
    </submittedName>
</protein>
<accession>K0RPT6</accession>
<reference evidence="2 3" key="1">
    <citation type="journal article" date="2012" name="Genome Biol.">
        <title>Genome and low-iron response of an oceanic diatom adapted to chronic iron limitation.</title>
        <authorList>
            <person name="Lommer M."/>
            <person name="Specht M."/>
            <person name="Roy A.S."/>
            <person name="Kraemer L."/>
            <person name="Andreson R."/>
            <person name="Gutowska M.A."/>
            <person name="Wolf J."/>
            <person name="Bergner S.V."/>
            <person name="Schilhabel M.B."/>
            <person name="Klostermeier U.C."/>
            <person name="Beiko R.G."/>
            <person name="Rosenstiel P."/>
            <person name="Hippler M."/>
            <person name="Laroche J."/>
        </authorList>
    </citation>
    <scope>NUCLEOTIDE SEQUENCE [LARGE SCALE GENOMIC DNA]</scope>
    <source>
        <strain evidence="2 3">CCMP1005</strain>
    </source>
</reference>
<sequence length="469" mass="52214">MPIVHTWCWECWGHHGSLESREIQSQTGARTRRPMAPIGTEHKSDSSESNDGNDARSDIDTRMASHSGKHTTLAPLSLSALEGGMHKESQTRTVLGSNGRKLTPKDPSDHYFCGAGFDDASKSCEYPCPSGSLRECPLGMLCYFNTPCDRKDLPDQPSKSPTIKPGWRPPSQSPWMAGDERLSFFCGKTWDDASSKCGIWCPDTDDTVCPYGKLKLHLRYYCVCQCARESLAQVSIYLTGEVCFRDTLCVADPNPPGLWSPPTPAPWDENAAKLSFFCGVSWSDAGRKCKTWCPDADDSKCKHDMDDAAVAARRFLFLHLTNFQALPERSVSVILLASGRGRRRADLHPLRLPQTSRRDHLHPLSRSPCKSTRESDLLKQQNQFYYHGIFNINWLGIPDRITCSVDLVMLTQRGIALLKLIAERMALATVLPNRTAGLGSLATFVVSSLTNRGVGLIVLRRRKSQRVWG</sequence>
<proteinExistence type="predicted"/>
<keyword evidence="3" id="KW-1185">Reference proteome</keyword>
<comment type="caution">
    <text evidence="2">The sequence shown here is derived from an EMBL/GenBank/DDBJ whole genome shotgun (WGS) entry which is preliminary data.</text>
</comment>
<name>K0RPT6_THAOC</name>
<feature type="compositionally biased region" description="Basic and acidic residues" evidence="1">
    <location>
        <begin position="53"/>
        <end position="63"/>
    </location>
</feature>
<feature type="region of interest" description="Disordered" evidence="1">
    <location>
        <begin position="20"/>
        <end position="72"/>
    </location>
</feature>
<evidence type="ECO:0000313" key="3">
    <source>
        <dbReference type="Proteomes" id="UP000266841"/>
    </source>
</evidence>
<evidence type="ECO:0000256" key="1">
    <source>
        <dbReference type="SAM" id="MobiDB-lite"/>
    </source>
</evidence>
<dbReference type="AlphaFoldDB" id="K0RPT6"/>